<keyword evidence="5" id="KW-0677">Repeat</keyword>
<keyword evidence="6 10" id="KW-0694">RNA-binding</keyword>
<evidence type="ECO:0000313" key="14">
    <source>
        <dbReference type="Proteomes" id="UP001149090"/>
    </source>
</evidence>
<dbReference type="Gene3D" id="3.30.70.330">
    <property type="match status" value="2"/>
</dbReference>
<keyword evidence="8" id="KW-0539">Nucleus</keyword>
<dbReference type="GO" id="GO:0006397">
    <property type="term" value="P:mRNA processing"/>
    <property type="evidence" value="ECO:0007669"/>
    <property type="project" value="UniProtKB-KW"/>
</dbReference>
<sequence>MQHPENRPNQTIYIHNINEKIKKNELRAQLYELFTEFGKIHDIVAMRTNKMRGQAFIAFSDTNSASLAKRKMQGFLFQQKPLKIEFAKKKSYAIAKLDGTFRPNILRSKRKKTNTEEKANETKKEKQNPKKEKKNQENNQRKEVVENISLEPEDLGTPNHILFVENLPLDANEMMMSIIFKQYIGFVNVEMLPPSNTGRAFVEFEKEEQATQVLSILQNFQITDQYFMKISYAKK</sequence>
<evidence type="ECO:0000256" key="9">
    <source>
        <dbReference type="ARBA" id="ARBA00023274"/>
    </source>
</evidence>
<dbReference type="FunFam" id="3.30.70.330:FF:000029">
    <property type="entry name" value="U2 small nuclear ribonucleoprotein B"/>
    <property type="match status" value="1"/>
</dbReference>
<dbReference type="PROSITE" id="PS50102">
    <property type="entry name" value="RRM"/>
    <property type="match status" value="2"/>
</dbReference>
<dbReference type="GO" id="GO:0003723">
    <property type="term" value="F:RNA binding"/>
    <property type="evidence" value="ECO:0007669"/>
    <property type="project" value="UniProtKB-UniRule"/>
</dbReference>
<comment type="caution">
    <text evidence="13">The sequence shown here is derived from an EMBL/GenBank/DDBJ whole genome shotgun (WGS) entry which is preliminary data.</text>
</comment>
<accession>A0A9Q0R844</accession>
<dbReference type="GO" id="GO:0030532">
    <property type="term" value="C:small nuclear ribonucleoprotein complex"/>
    <property type="evidence" value="ECO:0007669"/>
    <property type="project" value="UniProtKB-ARBA"/>
</dbReference>
<dbReference type="InterPro" id="IPR035979">
    <property type="entry name" value="RBD_domain_sf"/>
</dbReference>
<dbReference type="InterPro" id="IPR012677">
    <property type="entry name" value="Nucleotide-bd_a/b_plait_sf"/>
</dbReference>
<feature type="region of interest" description="Disordered" evidence="11">
    <location>
        <begin position="105"/>
        <end position="144"/>
    </location>
</feature>
<reference evidence="13" key="1">
    <citation type="submission" date="2022-10" db="EMBL/GenBank/DDBJ databases">
        <title>Novel sulphate-reducing endosymbionts in the free-living metamonad Anaeramoeba.</title>
        <authorList>
            <person name="Jerlstrom-Hultqvist J."/>
            <person name="Cepicka I."/>
            <person name="Gallot-Lavallee L."/>
            <person name="Salas-Leiva D."/>
            <person name="Curtis B.A."/>
            <person name="Zahonova K."/>
            <person name="Pipaliya S."/>
            <person name="Dacks J."/>
            <person name="Roger A.J."/>
        </authorList>
    </citation>
    <scope>NUCLEOTIDE SEQUENCE</scope>
    <source>
        <strain evidence="13">BMAN</strain>
    </source>
</reference>
<keyword evidence="7" id="KW-0508">mRNA splicing</keyword>
<dbReference type="Pfam" id="PF00076">
    <property type="entry name" value="RRM_1"/>
    <property type="match status" value="2"/>
</dbReference>
<feature type="domain" description="RRM" evidence="12">
    <location>
        <begin position="10"/>
        <end position="89"/>
    </location>
</feature>
<evidence type="ECO:0000256" key="4">
    <source>
        <dbReference type="ARBA" id="ARBA00022728"/>
    </source>
</evidence>
<dbReference type="GO" id="GO:0008380">
    <property type="term" value="P:RNA splicing"/>
    <property type="evidence" value="ECO:0007669"/>
    <property type="project" value="UniProtKB-KW"/>
</dbReference>
<evidence type="ECO:0000256" key="11">
    <source>
        <dbReference type="SAM" id="MobiDB-lite"/>
    </source>
</evidence>
<dbReference type="CDD" id="cd12246">
    <property type="entry name" value="RRM1_U1A_like"/>
    <property type="match status" value="1"/>
</dbReference>
<dbReference type="PANTHER" id="PTHR10501">
    <property type="entry name" value="U1 SMALL NUCLEAR RIBONUCLEOPROTEIN A/U2 SMALL NUCLEAR RIBONUCLEOPROTEIN B"/>
    <property type="match status" value="1"/>
</dbReference>
<evidence type="ECO:0000256" key="5">
    <source>
        <dbReference type="ARBA" id="ARBA00022737"/>
    </source>
</evidence>
<organism evidence="13 14">
    <name type="scientific">Anaeramoeba ignava</name>
    <name type="common">Anaerobic marine amoeba</name>
    <dbReference type="NCBI Taxonomy" id="1746090"/>
    <lineage>
        <taxon>Eukaryota</taxon>
        <taxon>Metamonada</taxon>
        <taxon>Anaeramoebidae</taxon>
        <taxon>Anaeramoeba</taxon>
    </lineage>
</organism>
<proteinExistence type="inferred from homology"/>
<keyword evidence="14" id="KW-1185">Reference proteome</keyword>
<dbReference type="OMA" id="VRMIPTK"/>
<evidence type="ECO:0000256" key="10">
    <source>
        <dbReference type="PROSITE-ProRule" id="PRU00176"/>
    </source>
</evidence>
<comment type="similarity">
    <text evidence="2">Belongs to the RRM U1 A/B'' family.</text>
</comment>
<dbReference type="InterPro" id="IPR000504">
    <property type="entry name" value="RRM_dom"/>
</dbReference>
<dbReference type="EMBL" id="JAPDFW010000097">
    <property type="protein sequence ID" value="KAJ5070256.1"/>
    <property type="molecule type" value="Genomic_DNA"/>
</dbReference>
<keyword evidence="9 13" id="KW-0687">Ribonucleoprotein</keyword>
<feature type="compositionally biased region" description="Basic and acidic residues" evidence="11">
    <location>
        <begin position="113"/>
        <end position="144"/>
    </location>
</feature>
<evidence type="ECO:0000259" key="12">
    <source>
        <dbReference type="PROSITE" id="PS50102"/>
    </source>
</evidence>
<dbReference type="SMART" id="SM00360">
    <property type="entry name" value="RRM"/>
    <property type="match status" value="2"/>
</dbReference>
<dbReference type="OrthoDB" id="277802at2759"/>
<dbReference type="AlphaFoldDB" id="A0A9Q0R844"/>
<keyword evidence="3" id="KW-0507">mRNA processing</keyword>
<protein>
    <submittedName>
        <fullName evidence="13">U1 small nuclear ribonucleoprotein a</fullName>
    </submittedName>
</protein>
<comment type="subcellular location">
    <subcellularLocation>
        <location evidence="1">Nucleus</location>
    </subcellularLocation>
</comment>
<evidence type="ECO:0000256" key="3">
    <source>
        <dbReference type="ARBA" id="ARBA00022664"/>
    </source>
</evidence>
<dbReference type="CDD" id="cd12247">
    <property type="entry name" value="RRM2_U1A_like"/>
    <property type="match status" value="1"/>
</dbReference>
<evidence type="ECO:0000256" key="2">
    <source>
        <dbReference type="ARBA" id="ARBA00007243"/>
    </source>
</evidence>
<dbReference type="SUPFAM" id="SSF54928">
    <property type="entry name" value="RNA-binding domain, RBD"/>
    <property type="match status" value="1"/>
</dbReference>
<feature type="domain" description="RRM" evidence="12">
    <location>
        <begin position="160"/>
        <end position="235"/>
    </location>
</feature>
<evidence type="ECO:0000256" key="1">
    <source>
        <dbReference type="ARBA" id="ARBA00004123"/>
    </source>
</evidence>
<evidence type="ECO:0000256" key="6">
    <source>
        <dbReference type="ARBA" id="ARBA00022884"/>
    </source>
</evidence>
<evidence type="ECO:0000256" key="7">
    <source>
        <dbReference type="ARBA" id="ARBA00023187"/>
    </source>
</evidence>
<evidence type="ECO:0000256" key="8">
    <source>
        <dbReference type="ARBA" id="ARBA00023242"/>
    </source>
</evidence>
<dbReference type="FunFam" id="3.30.70.330:FF:000039">
    <property type="entry name" value="U1 small nuclear ribonucleoprotein A"/>
    <property type="match status" value="1"/>
</dbReference>
<name>A0A9Q0R844_ANAIG</name>
<dbReference type="Proteomes" id="UP001149090">
    <property type="component" value="Unassembled WGS sequence"/>
</dbReference>
<gene>
    <name evidence="13" type="ORF">M0811_11104</name>
</gene>
<dbReference type="GO" id="GO:0005681">
    <property type="term" value="C:spliceosomal complex"/>
    <property type="evidence" value="ECO:0007669"/>
    <property type="project" value="UniProtKB-KW"/>
</dbReference>
<keyword evidence="4" id="KW-0747">Spliceosome</keyword>
<evidence type="ECO:0000313" key="13">
    <source>
        <dbReference type="EMBL" id="KAJ5070256.1"/>
    </source>
</evidence>